<sequence>MACTPCVEMELLEERIFETKIALEKMLKRHTELRARMNRSHNPIIHRLPPELPSYIFELCVPINSPSTSSMIDIELCAPLIIGAVCRGWRQIAWSTPRIWTFISILLEPQKFPVRYELAREWLNRSGQLPLTIHITAPATISPSLDSHFGPMIEFINQHSSRWKELHLTVPPRFVSRFCGDSGGAPVLHTLKLQYMLPNLLSSRDIPENPFSLKHGKPMPSNVSISKFCSRGVDIEWGYITHLSLGSINLTECISVLKLAPRLIHYALSDVRKLSIPPYRPHKPIVHQVLRELDVSTNFRCWVGLFFEAVTLPGLESISTCLPKNDVRLSTDAFISLIKRSCADLKSLSISYKASGQFQELHRLLRETPSLLHFNLQGTSGDLFLFDNICQLLADSPLDKNDPDIADPFLPTLESICFTLAGVNPFNSWDLLPDIFDIHSLHRRPICKVQIFTKRNRHEPFGPPEFINRDSVIRLLELTQAGAILDFRVRDYFDKYYCDMLALSMEFHGITSKDIIQAF</sequence>
<dbReference type="AlphaFoldDB" id="A0A067T6I6"/>
<reference evidence="2" key="1">
    <citation type="journal article" date="2014" name="Proc. Natl. Acad. Sci. U.S.A.">
        <title>Extensive sampling of basidiomycete genomes demonstrates inadequacy of the white-rot/brown-rot paradigm for wood decay fungi.</title>
        <authorList>
            <person name="Riley R."/>
            <person name="Salamov A.A."/>
            <person name="Brown D.W."/>
            <person name="Nagy L.G."/>
            <person name="Floudas D."/>
            <person name="Held B.W."/>
            <person name="Levasseur A."/>
            <person name="Lombard V."/>
            <person name="Morin E."/>
            <person name="Otillar R."/>
            <person name="Lindquist E.A."/>
            <person name="Sun H."/>
            <person name="LaButti K.M."/>
            <person name="Schmutz J."/>
            <person name="Jabbour D."/>
            <person name="Luo H."/>
            <person name="Baker S.E."/>
            <person name="Pisabarro A.G."/>
            <person name="Walton J.D."/>
            <person name="Blanchette R.A."/>
            <person name="Henrissat B."/>
            <person name="Martin F."/>
            <person name="Cullen D."/>
            <person name="Hibbett D.S."/>
            <person name="Grigoriev I.V."/>
        </authorList>
    </citation>
    <scope>NUCLEOTIDE SEQUENCE [LARGE SCALE GENOMIC DNA]</scope>
    <source>
        <strain evidence="2">CBS 339.88</strain>
    </source>
</reference>
<dbReference type="EMBL" id="KL142374">
    <property type="protein sequence ID" value="KDR78756.1"/>
    <property type="molecule type" value="Genomic_DNA"/>
</dbReference>
<accession>A0A067T6I6</accession>
<proteinExistence type="predicted"/>
<dbReference type="Gene3D" id="3.80.10.10">
    <property type="entry name" value="Ribonuclease Inhibitor"/>
    <property type="match status" value="1"/>
</dbReference>
<organism evidence="1 2">
    <name type="scientific">Galerina marginata (strain CBS 339.88)</name>
    <dbReference type="NCBI Taxonomy" id="685588"/>
    <lineage>
        <taxon>Eukaryota</taxon>
        <taxon>Fungi</taxon>
        <taxon>Dikarya</taxon>
        <taxon>Basidiomycota</taxon>
        <taxon>Agaricomycotina</taxon>
        <taxon>Agaricomycetes</taxon>
        <taxon>Agaricomycetidae</taxon>
        <taxon>Agaricales</taxon>
        <taxon>Agaricineae</taxon>
        <taxon>Strophariaceae</taxon>
        <taxon>Galerina</taxon>
    </lineage>
</organism>
<evidence type="ECO:0000313" key="2">
    <source>
        <dbReference type="Proteomes" id="UP000027222"/>
    </source>
</evidence>
<dbReference type="HOGENOM" id="CLU_018544_14_1_1"/>
<gene>
    <name evidence="1" type="ORF">GALMADRAFT_137766</name>
</gene>
<evidence type="ECO:0000313" key="1">
    <source>
        <dbReference type="EMBL" id="KDR78756.1"/>
    </source>
</evidence>
<name>A0A067T6I6_GALM3</name>
<keyword evidence="2" id="KW-1185">Reference proteome</keyword>
<dbReference type="OrthoDB" id="2269034at2759"/>
<dbReference type="InterPro" id="IPR032675">
    <property type="entry name" value="LRR_dom_sf"/>
</dbReference>
<dbReference type="Proteomes" id="UP000027222">
    <property type="component" value="Unassembled WGS sequence"/>
</dbReference>
<dbReference type="STRING" id="685588.A0A067T6I6"/>
<protein>
    <submittedName>
        <fullName evidence="1">Uncharacterized protein</fullName>
    </submittedName>
</protein>